<evidence type="ECO:0000313" key="2">
    <source>
        <dbReference type="Proteomes" id="UP000309618"/>
    </source>
</evidence>
<name>A0A4S5CP64_AERVE</name>
<evidence type="ECO:0000313" key="1">
    <source>
        <dbReference type="EMBL" id="THJ46563.1"/>
    </source>
</evidence>
<proteinExistence type="predicted"/>
<dbReference type="AlphaFoldDB" id="A0A4S5CP64"/>
<comment type="caution">
    <text evidence="1">The sequence shown here is derived from an EMBL/GenBank/DDBJ whole genome shotgun (WGS) entry which is preliminary data.</text>
</comment>
<dbReference type="Proteomes" id="UP000309618">
    <property type="component" value="Unassembled WGS sequence"/>
</dbReference>
<protein>
    <submittedName>
        <fullName evidence="1">Uncharacterized protein</fullName>
    </submittedName>
</protein>
<accession>A0A4S5CP64</accession>
<dbReference type="EMBL" id="SSUX01000003">
    <property type="protein sequence ID" value="THJ46563.1"/>
    <property type="molecule type" value="Genomic_DNA"/>
</dbReference>
<gene>
    <name evidence="1" type="ORF">E8Q35_06185</name>
</gene>
<sequence>MGKISFTEREIQDCIWSNRERFDSFLDEPVGLDIFKFEDDLSNVSAQNLIRNRINKKLEEFHAKLYGIKLIGCEVPLEQQSNSTIRADFLATFPGDTGVGIIELKKSEQTERQAFTELLAYSNHLTTLFPAMSREDSVYILISPMETRIARDAVIQTLTFDNRKIVALIPYFDDPSNIASLRLKLWIPTDNELATFSHVIFKEDNFSVCKIVWEYDEERWDAPKGENPSAELREQFNSISTIAAQKMEESGIHGFVYCSQLWSELSEKFPYTNSLVLVGLNPYAAASAQYLVDNKKIKPSEIPAPLNYLPNICDLIKKGVPRDDNEDTMSDLYAVWSSQLFIIGRSVVEAVTQTTDGEKGDIDQGFLDWEEYQRSLLEDVYCHSFLVRPTGLLRRLYEDVTDLDYKASHFYGLTEHPIHGDMPYLGVDYLTSQSYFRFFIRRMFHTDEAELAGSISEA</sequence>
<dbReference type="RefSeq" id="WP_081990684.1">
    <property type="nucleotide sequence ID" value="NZ_NKVZ01000009.1"/>
</dbReference>
<reference evidence="1 2" key="1">
    <citation type="submission" date="2019-04" db="EMBL/GenBank/DDBJ databases">
        <title>Comparative genomics of Aeromonas veronii strains pathogenic to fish.</title>
        <authorList>
            <person name="Cascarano M.C."/>
            <person name="Smyrli M."/>
            <person name="Katharios P."/>
        </authorList>
    </citation>
    <scope>NUCLEOTIDE SEQUENCE [LARGE SCALE GENOMIC DNA]</scope>
    <source>
        <strain evidence="1 2">XU1</strain>
    </source>
</reference>
<organism evidence="1 2">
    <name type="scientific">Aeromonas veronii</name>
    <dbReference type="NCBI Taxonomy" id="654"/>
    <lineage>
        <taxon>Bacteria</taxon>
        <taxon>Pseudomonadati</taxon>
        <taxon>Pseudomonadota</taxon>
        <taxon>Gammaproteobacteria</taxon>
        <taxon>Aeromonadales</taxon>
        <taxon>Aeromonadaceae</taxon>
        <taxon>Aeromonas</taxon>
    </lineage>
</organism>